<name>A0A6J3F9E1_SAPAP</name>
<keyword evidence="1" id="KW-1185">Reference proteome</keyword>
<dbReference type="RefSeq" id="XP_032102258.1">
    <property type="nucleotide sequence ID" value="XM_032246367.1"/>
</dbReference>
<evidence type="ECO:0000313" key="1">
    <source>
        <dbReference type="Proteomes" id="UP000504640"/>
    </source>
</evidence>
<dbReference type="AlphaFoldDB" id="A0A6J3F9E1"/>
<evidence type="ECO:0000313" key="2">
    <source>
        <dbReference type="RefSeq" id="XP_032102258.1"/>
    </source>
</evidence>
<proteinExistence type="predicted"/>
<dbReference type="Proteomes" id="UP000504640">
    <property type="component" value="Unplaced"/>
</dbReference>
<reference evidence="2" key="1">
    <citation type="submission" date="2025-08" db="UniProtKB">
        <authorList>
            <consortium name="RefSeq"/>
        </authorList>
    </citation>
    <scope>IDENTIFICATION</scope>
    <source>
        <tissue evidence="2">Blood</tissue>
    </source>
</reference>
<protein>
    <submittedName>
        <fullName evidence="2">Uncharacterized protein</fullName>
    </submittedName>
</protein>
<accession>A0A6J3F9E1</accession>
<dbReference type="GeneID" id="116528884"/>
<organism evidence="1 2">
    <name type="scientific">Sapajus apella</name>
    <name type="common">Brown-capped capuchin</name>
    <name type="synonym">Cebus apella</name>
    <dbReference type="NCBI Taxonomy" id="9515"/>
    <lineage>
        <taxon>Eukaryota</taxon>
        <taxon>Metazoa</taxon>
        <taxon>Chordata</taxon>
        <taxon>Craniata</taxon>
        <taxon>Vertebrata</taxon>
        <taxon>Euteleostomi</taxon>
        <taxon>Mammalia</taxon>
        <taxon>Eutheria</taxon>
        <taxon>Euarchontoglires</taxon>
        <taxon>Primates</taxon>
        <taxon>Haplorrhini</taxon>
        <taxon>Platyrrhini</taxon>
        <taxon>Cebidae</taxon>
        <taxon>Cebinae</taxon>
        <taxon>Sapajus</taxon>
    </lineage>
</organism>
<gene>
    <name evidence="2" type="primary">LOC116528884</name>
</gene>
<sequence length="179" mass="19981">MNPPEAFWVAQCRDSYPGCQPLKETCGWASSLKMDLAGLEAGPRDEPCDKPLIRARAASWDQPQGRLTYKGHRSASGRQRQPLVPDTLSSLLCWRGATVIVYVKVTVQTNDSNKLLSLQLALDLRPCWATFALPDAEQSWVAIVVVKSNGRNGSFEHQNGRSQVCIYLQPSVRLQFFFT</sequence>